<dbReference type="AlphaFoldDB" id="A0A9X4BH54"/>
<name>A0A9X4BH54_9ENTR</name>
<comment type="caution">
    <text evidence="1">The sequence shown here is derived from an EMBL/GenBank/DDBJ whole genome shotgun (WGS) entry which is preliminary data.</text>
</comment>
<sequence length="64" mass="7181">RTARAWRFRAILENCCTHGRRLSVIEQQEPGEVAIDSLGGDGYLCTIELLINIHRIGSRSGSKR</sequence>
<dbReference type="EMBL" id="JAOURS010000345">
    <property type="protein sequence ID" value="MDC6641798.1"/>
    <property type="molecule type" value="Genomic_DNA"/>
</dbReference>
<organism evidence="1 2">
    <name type="scientific">Leclercia adecarboxylata</name>
    <dbReference type="NCBI Taxonomy" id="83655"/>
    <lineage>
        <taxon>Bacteria</taxon>
        <taxon>Pseudomonadati</taxon>
        <taxon>Pseudomonadota</taxon>
        <taxon>Gammaproteobacteria</taxon>
        <taxon>Enterobacterales</taxon>
        <taxon>Enterobacteriaceae</taxon>
        <taxon>Leclercia</taxon>
    </lineage>
</organism>
<evidence type="ECO:0000313" key="2">
    <source>
        <dbReference type="Proteomes" id="UP001149314"/>
    </source>
</evidence>
<protein>
    <submittedName>
        <fullName evidence="1">Uncharacterized protein</fullName>
    </submittedName>
</protein>
<feature type="non-terminal residue" evidence="1">
    <location>
        <position position="1"/>
    </location>
</feature>
<proteinExistence type="predicted"/>
<evidence type="ECO:0000313" key="1">
    <source>
        <dbReference type="EMBL" id="MDC6641798.1"/>
    </source>
</evidence>
<reference evidence="1" key="1">
    <citation type="journal article" date="2023" name="Genes Genomics">
        <title>Genomic insights of Leclercia adecarboxylata strains linked to an outbreak in public hospitals in Mexico.</title>
        <authorList>
            <person name="Barrios-Villa E."/>
            <person name="Pacheco-Flores B."/>
            <person name="Lozano-Zarain P."/>
            <person name="Del Campo-Ortega R."/>
            <person name="de Jesus Ascencio-Montiel I."/>
            <person name="Gonzalez-Leon M."/>
            <person name="Camorlinga-Ponce M."/>
            <person name="Gaytan Cervantes F.J."/>
            <person name="Gonzalez Torres C."/>
            <person name="Aguilar E."/>
            <person name="Gonzalez Ibarra J."/>
            <person name="Torres Lopez F.J."/>
            <person name="Rosas-Vargas H."/>
            <person name="Gonzalez-Bonilla C.R."/>
            <person name="Del Carmen Rocha-Gracia R."/>
        </authorList>
    </citation>
    <scope>NUCLEOTIDE SEQUENCE</scope>
    <source>
        <strain evidence="1">Lac40</strain>
    </source>
</reference>
<dbReference type="Proteomes" id="UP001149314">
    <property type="component" value="Unassembled WGS sequence"/>
</dbReference>
<dbReference type="RefSeq" id="WP_272733738.1">
    <property type="nucleotide sequence ID" value="NZ_JAOURS010000345.1"/>
</dbReference>
<gene>
    <name evidence="1" type="ORF">OEZ79_26915</name>
</gene>
<accession>A0A9X4BH54</accession>